<evidence type="ECO:0000313" key="1">
    <source>
        <dbReference type="EMBL" id="KAJ3169739.1"/>
    </source>
</evidence>
<sequence length="268" mass="30837">MIPENEETVAIRLAAADIISRLPQSVAHRKGNWIEESVLRDETTKEFLRKYERGLSNALQNERRLAIARRREFLTGDRGFNVPLMLRNVLTETFLSLDVSQDFPDHVTDQDTYTLTTAPETRAVARSCWRLVPYDQGGDRSKIRYGAKVYVVMTGVLDRPMFLASDIKSFSTVAKVSKQQAAFTTFHRDYRSVWQLEYPDLAYQMEMEDHEILANTPIILRHCKTGSCLSSDTAHIIRNDFGIETEVACHAYRGTRDENKWLVEVEEN</sequence>
<dbReference type="Gene3D" id="2.80.10.50">
    <property type="match status" value="1"/>
</dbReference>
<reference evidence="1" key="1">
    <citation type="submission" date="2020-05" db="EMBL/GenBank/DDBJ databases">
        <title>Phylogenomic resolution of chytrid fungi.</title>
        <authorList>
            <person name="Stajich J.E."/>
            <person name="Amses K."/>
            <person name="Simmons R."/>
            <person name="Seto K."/>
            <person name="Myers J."/>
            <person name="Bonds A."/>
            <person name="Quandt C.A."/>
            <person name="Barry K."/>
            <person name="Liu P."/>
            <person name="Grigoriev I."/>
            <person name="Longcore J.E."/>
            <person name="James T.Y."/>
        </authorList>
    </citation>
    <scope>NUCLEOTIDE SEQUENCE</scope>
    <source>
        <strain evidence="1">JEL0379</strain>
    </source>
</reference>
<name>A0AAD5TC35_9FUNG</name>
<dbReference type="Pfam" id="PF24569">
    <property type="entry name" value="CFAP161"/>
    <property type="match status" value="1"/>
</dbReference>
<organism evidence="1 2">
    <name type="scientific">Geranomyces variabilis</name>
    <dbReference type="NCBI Taxonomy" id="109894"/>
    <lineage>
        <taxon>Eukaryota</taxon>
        <taxon>Fungi</taxon>
        <taxon>Fungi incertae sedis</taxon>
        <taxon>Chytridiomycota</taxon>
        <taxon>Chytridiomycota incertae sedis</taxon>
        <taxon>Chytridiomycetes</taxon>
        <taxon>Spizellomycetales</taxon>
        <taxon>Powellomycetaceae</taxon>
        <taxon>Geranomyces</taxon>
    </lineage>
</organism>
<comment type="caution">
    <text evidence="1">The sequence shown here is derived from an EMBL/GenBank/DDBJ whole genome shotgun (WGS) entry which is preliminary data.</text>
</comment>
<proteinExistence type="predicted"/>
<dbReference type="PANTHER" id="PTHR24274">
    <property type="entry name" value="CILIA- AND FLAGELLA-ASSOCIATED PROTEIN 161"/>
    <property type="match status" value="1"/>
</dbReference>
<dbReference type="GO" id="GO:0060271">
    <property type="term" value="P:cilium assembly"/>
    <property type="evidence" value="ECO:0007669"/>
    <property type="project" value="TreeGrafter"/>
</dbReference>
<dbReference type="InterPro" id="IPR036300">
    <property type="entry name" value="MIR_dom_sf"/>
</dbReference>
<protein>
    <submittedName>
        <fullName evidence="1">Uncharacterized protein</fullName>
    </submittedName>
</protein>
<keyword evidence="2" id="KW-1185">Reference proteome</keyword>
<accession>A0AAD5TC35</accession>
<dbReference type="EMBL" id="JADGJQ010000103">
    <property type="protein sequence ID" value="KAJ3169739.1"/>
    <property type="molecule type" value="Genomic_DNA"/>
</dbReference>
<dbReference type="GO" id="GO:0031514">
    <property type="term" value="C:motile cilium"/>
    <property type="evidence" value="ECO:0007669"/>
    <property type="project" value="TreeGrafter"/>
</dbReference>
<dbReference type="AlphaFoldDB" id="A0AAD5TC35"/>
<dbReference type="SUPFAM" id="SSF82109">
    <property type="entry name" value="MIR domain"/>
    <property type="match status" value="1"/>
</dbReference>
<dbReference type="Proteomes" id="UP001212152">
    <property type="component" value="Unassembled WGS sequence"/>
</dbReference>
<dbReference type="PANTHER" id="PTHR24274:SF1">
    <property type="entry name" value="CILIA- AND FLAGELLA-ASSOCIATED PROTEIN 161"/>
    <property type="match status" value="1"/>
</dbReference>
<evidence type="ECO:0000313" key="2">
    <source>
        <dbReference type="Proteomes" id="UP001212152"/>
    </source>
</evidence>
<gene>
    <name evidence="1" type="ORF">HDU87_000532</name>
</gene>
<dbReference type="InterPro" id="IPR055325">
    <property type="entry name" value="CF161"/>
</dbReference>